<feature type="compositionally biased region" description="Basic and acidic residues" evidence="2">
    <location>
        <begin position="219"/>
        <end position="230"/>
    </location>
</feature>
<evidence type="ECO:0000256" key="3">
    <source>
        <dbReference type="SAM" id="Phobius"/>
    </source>
</evidence>
<gene>
    <name evidence="5" type="ORF">OJAV_G00125100</name>
</gene>
<keyword evidence="1" id="KW-0393">Immunoglobulin domain</keyword>
<accession>A0A437CPQ3</accession>
<feature type="compositionally biased region" description="Basic and acidic residues" evidence="2">
    <location>
        <begin position="197"/>
        <end position="210"/>
    </location>
</feature>
<dbReference type="OrthoDB" id="8941324at2759"/>
<sequence>MNTLKKSNLLWRSAELKTSQSHKLPPIHTHTHRSELIHTRRFYSRLTPTSDLQEFEQKTKMTFQLLLLWTLAALVHFESVSPDITVEEYTNGIKLICKGGSIKKDGIEVNETKELSYKDENSGEYQCETLGTAEKAESKIYVKFRTCDNCVEFDVTSIVSILVGNVVATAGIGVAVYLVASQTRTGQGSSNKKKRSDKQNLVRNEQRATDSDYQTLNHGRKDEYDLLQRR</sequence>
<feature type="domain" description="CD3 gamma/delta subunit Ig-like" evidence="4">
    <location>
        <begin position="114"/>
        <end position="152"/>
    </location>
</feature>
<dbReference type="Gene3D" id="2.60.40.10">
    <property type="entry name" value="Immunoglobulins"/>
    <property type="match status" value="1"/>
</dbReference>
<evidence type="ECO:0000256" key="2">
    <source>
        <dbReference type="SAM" id="MobiDB-lite"/>
    </source>
</evidence>
<reference evidence="5 6" key="1">
    <citation type="submission" date="2018-11" db="EMBL/GenBank/DDBJ databases">
        <authorList>
            <person name="Lopez-Roques C."/>
            <person name="Donnadieu C."/>
            <person name="Bouchez O."/>
            <person name="Klopp C."/>
            <person name="Cabau C."/>
            <person name="Zahm M."/>
        </authorList>
    </citation>
    <scope>NUCLEOTIDE SEQUENCE [LARGE SCALE GENOMIC DNA]</scope>
    <source>
        <strain evidence="5">RS831</strain>
        <tissue evidence="5">Whole body</tissue>
    </source>
</reference>
<keyword evidence="3" id="KW-1133">Transmembrane helix</keyword>
<dbReference type="PANTHER" id="PTHR10570:SF8">
    <property type="entry name" value="T-CELL SURFACE GLYCOPROTEIN CD3 GAMMA CHAIN"/>
    <property type="match status" value="1"/>
</dbReference>
<feature type="transmembrane region" description="Helical" evidence="3">
    <location>
        <begin position="158"/>
        <end position="180"/>
    </location>
</feature>
<feature type="region of interest" description="Disordered" evidence="2">
    <location>
        <begin position="186"/>
        <end position="230"/>
    </location>
</feature>
<dbReference type="GO" id="GO:0004888">
    <property type="term" value="F:transmembrane signaling receptor activity"/>
    <property type="evidence" value="ECO:0007669"/>
    <property type="project" value="TreeGrafter"/>
</dbReference>
<keyword evidence="3" id="KW-0472">Membrane</keyword>
<dbReference type="GO" id="GO:0007166">
    <property type="term" value="P:cell surface receptor signaling pathway"/>
    <property type="evidence" value="ECO:0007669"/>
    <property type="project" value="TreeGrafter"/>
</dbReference>
<evidence type="ECO:0000313" key="6">
    <source>
        <dbReference type="Proteomes" id="UP000283210"/>
    </source>
</evidence>
<reference evidence="5 6" key="2">
    <citation type="submission" date="2019-01" db="EMBL/GenBank/DDBJ databases">
        <title>A chromosome length genome reference of the Java medaka (oryzias javanicus).</title>
        <authorList>
            <person name="Herpin A."/>
            <person name="Takehana Y."/>
            <person name="Naruse K."/>
            <person name="Ansai S."/>
            <person name="Kawaguchi M."/>
        </authorList>
    </citation>
    <scope>NUCLEOTIDE SEQUENCE [LARGE SCALE GENOMIC DNA]</scope>
    <source>
        <strain evidence="5">RS831</strain>
        <tissue evidence="5">Whole body</tissue>
    </source>
</reference>
<dbReference type="GO" id="GO:0042105">
    <property type="term" value="C:alpha-beta T cell receptor complex"/>
    <property type="evidence" value="ECO:0007669"/>
    <property type="project" value="TreeGrafter"/>
</dbReference>
<organism evidence="5 6">
    <name type="scientific">Oryzias javanicus</name>
    <name type="common">Javanese ricefish</name>
    <name type="synonym">Aplocheilus javanicus</name>
    <dbReference type="NCBI Taxonomy" id="123683"/>
    <lineage>
        <taxon>Eukaryota</taxon>
        <taxon>Metazoa</taxon>
        <taxon>Chordata</taxon>
        <taxon>Craniata</taxon>
        <taxon>Vertebrata</taxon>
        <taxon>Euteleostomi</taxon>
        <taxon>Actinopterygii</taxon>
        <taxon>Neopterygii</taxon>
        <taxon>Teleostei</taxon>
        <taxon>Neoteleostei</taxon>
        <taxon>Acanthomorphata</taxon>
        <taxon>Ovalentaria</taxon>
        <taxon>Atherinomorphae</taxon>
        <taxon>Beloniformes</taxon>
        <taxon>Adrianichthyidae</taxon>
        <taxon>Oryziinae</taxon>
        <taxon>Oryzias</taxon>
    </lineage>
</organism>
<name>A0A437CPQ3_ORYJA</name>
<keyword evidence="6" id="KW-1185">Reference proteome</keyword>
<evidence type="ECO:0000313" key="5">
    <source>
        <dbReference type="EMBL" id="RVE64373.1"/>
    </source>
</evidence>
<dbReference type="GO" id="GO:0009897">
    <property type="term" value="C:external side of plasma membrane"/>
    <property type="evidence" value="ECO:0007669"/>
    <property type="project" value="TreeGrafter"/>
</dbReference>
<keyword evidence="3" id="KW-0812">Transmembrane</keyword>
<dbReference type="InterPro" id="IPR032052">
    <property type="entry name" value="Ig_4"/>
</dbReference>
<dbReference type="AlphaFoldDB" id="A0A437CPQ3"/>
<dbReference type="Pfam" id="PF16680">
    <property type="entry name" value="Ig_4"/>
    <property type="match status" value="1"/>
</dbReference>
<dbReference type="InterPro" id="IPR015484">
    <property type="entry name" value="CD3_esu/gsu/dsu"/>
</dbReference>
<dbReference type="Proteomes" id="UP000283210">
    <property type="component" value="Chromosome 13"/>
</dbReference>
<protein>
    <recommendedName>
        <fullName evidence="4">CD3 gamma/delta subunit Ig-like domain-containing protein</fullName>
    </recommendedName>
</protein>
<dbReference type="PANTHER" id="PTHR10570">
    <property type="entry name" value="T-CELL SURFACE GLYCOPROTEIN CD3 GAMMA CHAIN / DELTA CHAIN"/>
    <property type="match status" value="1"/>
</dbReference>
<evidence type="ECO:0000259" key="4">
    <source>
        <dbReference type="Pfam" id="PF16680"/>
    </source>
</evidence>
<dbReference type="EMBL" id="CM012449">
    <property type="protein sequence ID" value="RVE64373.1"/>
    <property type="molecule type" value="Genomic_DNA"/>
</dbReference>
<dbReference type="GO" id="GO:0045059">
    <property type="term" value="P:positive thymic T cell selection"/>
    <property type="evidence" value="ECO:0007669"/>
    <property type="project" value="TreeGrafter"/>
</dbReference>
<proteinExistence type="predicted"/>
<evidence type="ECO:0000256" key="1">
    <source>
        <dbReference type="ARBA" id="ARBA00023319"/>
    </source>
</evidence>
<dbReference type="InterPro" id="IPR013783">
    <property type="entry name" value="Ig-like_fold"/>
</dbReference>